<comment type="pathway">
    <text evidence="9">Protein modification; lipoprotein biosynthesis (N-acyl transfer).</text>
</comment>
<dbReference type="EMBL" id="JAVKPH010000008">
    <property type="protein sequence ID" value="MDR5652801.1"/>
    <property type="molecule type" value="Genomic_DNA"/>
</dbReference>
<accession>A0ABU1F7F1</accession>
<keyword evidence="5 9" id="KW-0812">Transmembrane</keyword>
<evidence type="ECO:0000256" key="3">
    <source>
        <dbReference type="ARBA" id="ARBA00022475"/>
    </source>
</evidence>
<keyword evidence="7 9" id="KW-0472">Membrane</keyword>
<dbReference type="EC" id="2.3.1.269" evidence="9"/>
<evidence type="ECO:0000256" key="7">
    <source>
        <dbReference type="ARBA" id="ARBA00023136"/>
    </source>
</evidence>
<feature type="transmembrane region" description="Helical" evidence="9">
    <location>
        <begin position="478"/>
        <end position="496"/>
    </location>
</feature>
<evidence type="ECO:0000313" key="11">
    <source>
        <dbReference type="EMBL" id="MDR5652801.1"/>
    </source>
</evidence>
<keyword evidence="4 9" id="KW-0808">Transferase</keyword>
<evidence type="ECO:0000259" key="10">
    <source>
        <dbReference type="PROSITE" id="PS50263"/>
    </source>
</evidence>
<dbReference type="Proteomes" id="UP001247754">
    <property type="component" value="Unassembled WGS sequence"/>
</dbReference>
<evidence type="ECO:0000313" key="12">
    <source>
        <dbReference type="Proteomes" id="UP001247754"/>
    </source>
</evidence>
<proteinExistence type="inferred from homology"/>
<dbReference type="PANTHER" id="PTHR38686:SF1">
    <property type="entry name" value="APOLIPOPROTEIN N-ACYLTRANSFERASE"/>
    <property type="match status" value="1"/>
</dbReference>
<sequence length="502" mass="53333">MRARQWGLGLSRPRALMLAALLGALAALGQVPFSLWFVALPAWAAGLALIAAAPRPGLAAGRAWLFGAGHFAVALHWIVEPFQVDPARDGWMAPFALVGMAFGLALFWAGAGWLAARVMRDGPGRALALVAALSLAEFIRGHIFTGFPWALPGHIWIGLAPMQLAAWVGAYGLTLLTLLAVALPAAAGWRGGAVGALLVAGMAAAGYWQGAQPVPPAPGPVVRLVQPNAIQSLKWDPDWAREFFGRQIAATAAPGDRRPDLIVWPETAVPFLLNDPGRGLDLIAEAADGVPVALGIQRTEGWRGFNSLAVLATDGAMPAISAVYDKHHLVPFGEYIPFGDRMADWFGIIAFAAQEGHGYSAGPGPELIDLGPLGRALPLICYEAVFPQDIRRLPRADWLLQVTNDAWFGDLAGPWQHLSLARLRAVEQGLPLMRAANTGVTAVVDARGRVLAQMGLGEVGHLDAPLPAALPPTVYARAGEWPFFGLLATVALFAAIRRRRRD</sequence>
<dbReference type="InterPro" id="IPR036526">
    <property type="entry name" value="C-N_Hydrolase_sf"/>
</dbReference>
<protein>
    <recommendedName>
        <fullName evidence="9">Apolipoprotein N-acyltransferase</fullName>
        <shortName evidence="9">ALP N-acyltransferase</shortName>
        <ecNumber evidence="9">2.3.1.269</ecNumber>
    </recommendedName>
</protein>
<dbReference type="Pfam" id="PF00795">
    <property type="entry name" value="CN_hydrolase"/>
    <property type="match status" value="1"/>
</dbReference>
<dbReference type="PANTHER" id="PTHR38686">
    <property type="entry name" value="APOLIPOPROTEIN N-ACYLTRANSFERASE"/>
    <property type="match status" value="1"/>
</dbReference>
<evidence type="ECO:0000256" key="5">
    <source>
        <dbReference type="ARBA" id="ARBA00022692"/>
    </source>
</evidence>
<evidence type="ECO:0000256" key="1">
    <source>
        <dbReference type="ARBA" id="ARBA00004651"/>
    </source>
</evidence>
<feature type="transmembrane region" description="Helical" evidence="9">
    <location>
        <begin position="91"/>
        <end position="114"/>
    </location>
</feature>
<evidence type="ECO:0000256" key="2">
    <source>
        <dbReference type="ARBA" id="ARBA00010065"/>
    </source>
</evidence>
<feature type="transmembrane region" description="Helical" evidence="9">
    <location>
        <begin position="164"/>
        <end position="186"/>
    </location>
</feature>
<comment type="subcellular location">
    <subcellularLocation>
        <location evidence="1 9">Cell membrane</location>
        <topology evidence="1 9">Multi-pass membrane protein</topology>
    </subcellularLocation>
</comment>
<dbReference type="InterPro" id="IPR004563">
    <property type="entry name" value="Apolipo_AcylTrfase"/>
</dbReference>
<feature type="transmembrane region" description="Helical" evidence="9">
    <location>
        <begin position="60"/>
        <end position="79"/>
    </location>
</feature>
<dbReference type="CDD" id="cd07571">
    <property type="entry name" value="ALP_N-acyl_transferase"/>
    <property type="match status" value="1"/>
</dbReference>
<keyword evidence="8 9" id="KW-0012">Acyltransferase</keyword>
<reference evidence="11 12" key="1">
    <citation type="submission" date="2023-09" db="EMBL/GenBank/DDBJ databases">
        <title>Xinfangfangia sedmenti sp. nov., isolated the sedment.</title>
        <authorList>
            <person name="Xu L."/>
        </authorList>
    </citation>
    <scope>NUCLEOTIDE SEQUENCE [LARGE SCALE GENOMIC DNA]</scope>
    <source>
        <strain evidence="11 12">LG-4</strain>
    </source>
</reference>
<gene>
    <name evidence="9 11" type="primary">lnt</name>
    <name evidence="11" type="ORF">RGD00_09310</name>
</gene>
<keyword evidence="3 9" id="KW-1003">Cell membrane</keyword>
<keyword evidence="6 9" id="KW-1133">Transmembrane helix</keyword>
<feature type="transmembrane region" description="Helical" evidence="9">
    <location>
        <begin position="193"/>
        <end position="210"/>
    </location>
</feature>
<dbReference type="RefSeq" id="WP_310457047.1">
    <property type="nucleotide sequence ID" value="NZ_JAVKPH010000008.1"/>
</dbReference>
<dbReference type="InterPro" id="IPR003010">
    <property type="entry name" value="C-N_Hydrolase"/>
</dbReference>
<dbReference type="PROSITE" id="PS50263">
    <property type="entry name" value="CN_HYDROLASE"/>
    <property type="match status" value="1"/>
</dbReference>
<dbReference type="Gene3D" id="3.60.110.10">
    <property type="entry name" value="Carbon-nitrogen hydrolase"/>
    <property type="match status" value="1"/>
</dbReference>
<comment type="catalytic activity">
    <reaction evidence="9">
        <text>N-terminal S-1,2-diacyl-sn-glyceryl-L-cysteinyl-[lipoprotein] + a glycerophospholipid = N-acyl-S-1,2-diacyl-sn-glyceryl-L-cysteinyl-[lipoprotein] + a 2-acyl-sn-glycero-3-phospholipid + H(+)</text>
        <dbReference type="Rhea" id="RHEA:48228"/>
        <dbReference type="Rhea" id="RHEA-COMP:14681"/>
        <dbReference type="Rhea" id="RHEA-COMP:14684"/>
        <dbReference type="ChEBI" id="CHEBI:15378"/>
        <dbReference type="ChEBI" id="CHEBI:136912"/>
        <dbReference type="ChEBI" id="CHEBI:140656"/>
        <dbReference type="ChEBI" id="CHEBI:140657"/>
        <dbReference type="ChEBI" id="CHEBI:140660"/>
        <dbReference type="EC" id="2.3.1.269"/>
    </reaction>
</comment>
<name>A0ABU1F7F1_9RHOB</name>
<evidence type="ECO:0000256" key="4">
    <source>
        <dbReference type="ARBA" id="ARBA00022679"/>
    </source>
</evidence>
<comment type="function">
    <text evidence="9">Catalyzes the phospholipid dependent N-acylation of the N-terminal cysteine of apolipoprotein, the last step in lipoprotein maturation.</text>
</comment>
<evidence type="ECO:0000256" key="6">
    <source>
        <dbReference type="ARBA" id="ARBA00022989"/>
    </source>
</evidence>
<feature type="transmembrane region" description="Helical" evidence="9">
    <location>
        <begin position="126"/>
        <end position="144"/>
    </location>
</feature>
<feature type="domain" description="CN hydrolase" evidence="10">
    <location>
        <begin position="225"/>
        <end position="468"/>
    </location>
</feature>
<dbReference type="InterPro" id="IPR045378">
    <property type="entry name" value="LNT_N"/>
</dbReference>
<evidence type="ECO:0000256" key="8">
    <source>
        <dbReference type="ARBA" id="ARBA00023315"/>
    </source>
</evidence>
<evidence type="ECO:0000256" key="9">
    <source>
        <dbReference type="HAMAP-Rule" id="MF_01148"/>
    </source>
</evidence>
<dbReference type="SUPFAM" id="SSF56317">
    <property type="entry name" value="Carbon-nitrogen hydrolase"/>
    <property type="match status" value="1"/>
</dbReference>
<dbReference type="HAMAP" id="MF_01148">
    <property type="entry name" value="Lnt"/>
    <property type="match status" value="1"/>
</dbReference>
<organism evidence="11 12">
    <name type="scientific">Ruixingdingia sedimenti</name>
    <dbReference type="NCBI Taxonomy" id="3073604"/>
    <lineage>
        <taxon>Bacteria</taxon>
        <taxon>Pseudomonadati</taxon>
        <taxon>Pseudomonadota</taxon>
        <taxon>Alphaproteobacteria</taxon>
        <taxon>Rhodobacterales</taxon>
        <taxon>Paracoccaceae</taxon>
        <taxon>Ruixingdingia</taxon>
    </lineage>
</organism>
<comment type="caution">
    <text evidence="11">The sequence shown here is derived from an EMBL/GenBank/DDBJ whole genome shotgun (WGS) entry which is preliminary data.</text>
</comment>
<dbReference type="NCBIfam" id="TIGR00546">
    <property type="entry name" value="lnt"/>
    <property type="match status" value="1"/>
</dbReference>
<keyword evidence="12" id="KW-1185">Reference proteome</keyword>
<dbReference type="Pfam" id="PF20154">
    <property type="entry name" value="LNT_N"/>
    <property type="match status" value="1"/>
</dbReference>
<comment type="similarity">
    <text evidence="2 9">Belongs to the CN hydrolase family. Apolipoprotein N-acyltransferase subfamily.</text>
</comment>